<comment type="subcellular location">
    <subcellularLocation>
        <location evidence="1">Membrane</location>
        <topology evidence="1">Multi-pass membrane protein</topology>
    </subcellularLocation>
</comment>
<keyword evidence="8" id="KW-1185">Reference proteome</keyword>
<keyword evidence="2 5" id="KW-0812">Transmembrane</keyword>
<dbReference type="InterPro" id="IPR011527">
    <property type="entry name" value="ABC1_TM_dom"/>
</dbReference>
<evidence type="ECO:0000313" key="8">
    <source>
        <dbReference type="Proteomes" id="UP001497623"/>
    </source>
</evidence>
<evidence type="ECO:0000259" key="6">
    <source>
        <dbReference type="PROSITE" id="PS50929"/>
    </source>
</evidence>
<name>A0AAV2RMI9_MEGNR</name>
<dbReference type="AlphaFoldDB" id="A0AAV2RMI9"/>
<feature type="transmembrane region" description="Helical" evidence="5">
    <location>
        <begin position="175"/>
        <end position="194"/>
    </location>
</feature>
<evidence type="ECO:0000256" key="3">
    <source>
        <dbReference type="ARBA" id="ARBA00022989"/>
    </source>
</evidence>
<dbReference type="SUPFAM" id="SSF90123">
    <property type="entry name" value="ABC transporter transmembrane region"/>
    <property type="match status" value="1"/>
</dbReference>
<dbReference type="GO" id="GO:0005743">
    <property type="term" value="C:mitochondrial inner membrane"/>
    <property type="evidence" value="ECO:0007669"/>
    <property type="project" value="TreeGrafter"/>
</dbReference>
<proteinExistence type="predicted"/>
<dbReference type="InterPro" id="IPR036640">
    <property type="entry name" value="ABC1_TM_sf"/>
</dbReference>
<dbReference type="EMBL" id="CAXKWB010026149">
    <property type="protein sequence ID" value="CAL4129641.1"/>
    <property type="molecule type" value="Genomic_DNA"/>
</dbReference>
<comment type="caution">
    <text evidence="7">The sequence shown here is derived from an EMBL/GenBank/DDBJ whole genome shotgun (WGS) entry which is preliminary data.</text>
</comment>
<gene>
    <name evidence="7" type="ORF">MNOR_LOCUS26333</name>
</gene>
<organism evidence="7 8">
    <name type="scientific">Meganyctiphanes norvegica</name>
    <name type="common">Northern krill</name>
    <name type="synonym">Thysanopoda norvegica</name>
    <dbReference type="NCBI Taxonomy" id="48144"/>
    <lineage>
        <taxon>Eukaryota</taxon>
        <taxon>Metazoa</taxon>
        <taxon>Ecdysozoa</taxon>
        <taxon>Arthropoda</taxon>
        <taxon>Crustacea</taxon>
        <taxon>Multicrustacea</taxon>
        <taxon>Malacostraca</taxon>
        <taxon>Eumalacostraca</taxon>
        <taxon>Eucarida</taxon>
        <taxon>Euphausiacea</taxon>
        <taxon>Euphausiidae</taxon>
        <taxon>Meganyctiphanes</taxon>
    </lineage>
</organism>
<dbReference type="PANTHER" id="PTHR43394">
    <property type="entry name" value="ATP-DEPENDENT PERMEASE MDL1, MITOCHONDRIAL"/>
    <property type="match status" value="1"/>
</dbReference>
<dbReference type="Gene3D" id="1.20.1560.10">
    <property type="entry name" value="ABC transporter type 1, transmembrane domain"/>
    <property type="match status" value="1"/>
</dbReference>
<dbReference type="PANTHER" id="PTHR43394:SF1">
    <property type="entry name" value="ATP-BINDING CASSETTE SUB-FAMILY B MEMBER 10, MITOCHONDRIAL"/>
    <property type="match status" value="1"/>
</dbReference>
<evidence type="ECO:0000256" key="4">
    <source>
        <dbReference type="ARBA" id="ARBA00023136"/>
    </source>
</evidence>
<dbReference type="GO" id="GO:0015421">
    <property type="term" value="F:ABC-type oligopeptide transporter activity"/>
    <property type="evidence" value="ECO:0007669"/>
    <property type="project" value="TreeGrafter"/>
</dbReference>
<dbReference type="InterPro" id="IPR039421">
    <property type="entry name" value="Type_1_exporter"/>
</dbReference>
<evidence type="ECO:0000256" key="2">
    <source>
        <dbReference type="ARBA" id="ARBA00022692"/>
    </source>
</evidence>
<feature type="non-terminal residue" evidence="7">
    <location>
        <position position="266"/>
    </location>
</feature>
<feature type="domain" description="ABC transmembrane type-1" evidence="6">
    <location>
        <begin position="133"/>
        <end position="266"/>
    </location>
</feature>
<evidence type="ECO:0000256" key="1">
    <source>
        <dbReference type="ARBA" id="ARBA00004141"/>
    </source>
</evidence>
<dbReference type="GO" id="GO:0005524">
    <property type="term" value="F:ATP binding"/>
    <property type="evidence" value="ECO:0007669"/>
    <property type="project" value="InterPro"/>
</dbReference>
<sequence length="266" mass="28980">MMPVTTLCWRNGSLSVVSLDPTLLLALRQSGLPGLPRAAASCCFSSTSIYQKTWKNRHQYVSSCKFKFNPKSLLLKRYQNYSRDSSVTTTSVQLSASNAKSSVTEEPKRKMSASEFKRLLSLAEPEKYALASAIGLLAVSSTITMAVPFALGHVIDIIYTADSTVMKENLDRVTLILSAVFLTGALANFGRVFLMNVSGQRITRTLRSSVFNSIMSQEIAFFDTNKTGELVNRLSADTSLVSQAVTMNISDGLRSTIMALAGVGMM</sequence>
<keyword evidence="4 5" id="KW-0472">Membrane</keyword>
<dbReference type="Pfam" id="PF00664">
    <property type="entry name" value="ABC_membrane"/>
    <property type="match status" value="1"/>
</dbReference>
<protein>
    <recommendedName>
        <fullName evidence="6">ABC transmembrane type-1 domain-containing protein</fullName>
    </recommendedName>
</protein>
<evidence type="ECO:0000313" key="7">
    <source>
        <dbReference type="EMBL" id="CAL4129641.1"/>
    </source>
</evidence>
<dbReference type="Proteomes" id="UP001497623">
    <property type="component" value="Unassembled WGS sequence"/>
</dbReference>
<accession>A0AAV2RMI9</accession>
<feature type="transmembrane region" description="Helical" evidence="5">
    <location>
        <begin position="128"/>
        <end position="155"/>
    </location>
</feature>
<reference evidence="7 8" key="1">
    <citation type="submission" date="2024-05" db="EMBL/GenBank/DDBJ databases">
        <authorList>
            <person name="Wallberg A."/>
        </authorList>
    </citation>
    <scope>NUCLEOTIDE SEQUENCE [LARGE SCALE GENOMIC DNA]</scope>
</reference>
<evidence type="ECO:0000256" key="5">
    <source>
        <dbReference type="SAM" id="Phobius"/>
    </source>
</evidence>
<keyword evidence="3 5" id="KW-1133">Transmembrane helix</keyword>
<dbReference type="PROSITE" id="PS50929">
    <property type="entry name" value="ABC_TM1F"/>
    <property type="match status" value="1"/>
</dbReference>
<dbReference type="GO" id="GO:0090374">
    <property type="term" value="P:oligopeptide export from mitochondrion"/>
    <property type="evidence" value="ECO:0007669"/>
    <property type="project" value="TreeGrafter"/>
</dbReference>